<evidence type="ECO:0000313" key="4">
    <source>
        <dbReference type="Proteomes" id="UP000038011"/>
    </source>
</evidence>
<evidence type="ECO:0000259" key="2">
    <source>
        <dbReference type="Pfam" id="PF11412"/>
    </source>
</evidence>
<dbReference type="Pfam" id="PF11412">
    <property type="entry name" value="DsbD_N"/>
    <property type="match status" value="1"/>
</dbReference>
<dbReference type="EMBL" id="JXMU01000013">
    <property type="protein sequence ID" value="KPB01161.1"/>
    <property type="molecule type" value="Genomic_DNA"/>
</dbReference>
<dbReference type="PATRIC" id="fig|1514904.3.peg.770"/>
<feature type="signal peptide" evidence="1">
    <location>
        <begin position="1"/>
        <end position="20"/>
    </location>
</feature>
<dbReference type="InterPro" id="IPR028250">
    <property type="entry name" value="DsbDN"/>
</dbReference>
<dbReference type="Proteomes" id="UP000038011">
    <property type="component" value="Unassembled WGS sequence"/>
</dbReference>
<name>A0A0N0VLE6_9HYPH</name>
<organism evidence="3 4">
    <name type="scientific">Ahrensia marina</name>
    <dbReference type="NCBI Taxonomy" id="1514904"/>
    <lineage>
        <taxon>Bacteria</taxon>
        <taxon>Pseudomonadati</taxon>
        <taxon>Pseudomonadota</taxon>
        <taxon>Alphaproteobacteria</taxon>
        <taxon>Hyphomicrobiales</taxon>
        <taxon>Ahrensiaceae</taxon>
        <taxon>Ahrensia</taxon>
    </lineage>
</organism>
<dbReference type="RefSeq" id="WP_053999161.1">
    <property type="nucleotide sequence ID" value="NZ_JXMU01000013.1"/>
</dbReference>
<dbReference type="AlphaFoldDB" id="A0A0N0VLE6"/>
<comment type="caution">
    <text evidence="3">The sequence shown here is derived from an EMBL/GenBank/DDBJ whole genome shotgun (WGS) entry which is preliminary data.</text>
</comment>
<gene>
    <name evidence="3" type="ORF">SU32_09700</name>
</gene>
<reference evidence="3 4" key="1">
    <citation type="submission" date="2015-01" db="EMBL/GenBank/DDBJ databases">
        <title>Ahrensia donghaiensis sp. nov., a novel dimethylsulphoniopropionate-cleavage bacterium isolated from seawater and emended descriptions of the genus Ahrensia and Ahrensia kielensis.</title>
        <authorList>
            <person name="Liu J."/>
        </authorList>
    </citation>
    <scope>NUCLEOTIDE SEQUENCE [LARGE SCALE GENOMIC DNA]</scope>
    <source>
        <strain evidence="3 4">LZD062</strain>
    </source>
</reference>
<evidence type="ECO:0000256" key="1">
    <source>
        <dbReference type="SAM" id="SignalP"/>
    </source>
</evidence>
<accession>A0A0N0VLE6</accession>
<keyword evidence="4" id="KW-1185">Reference proteome</keyword>
<sequence>MKSTAFSAALLMLSGSFSLAGESEWLETDGGNIRLVTEPYMEGASEIRGVIDIQLTDGWKTYWRDPGSGGITPSIEISNTTLVNGVDIHFPVPTWVESKYGDYAGYIEPVQIPFTMELSSPAHDTEINARLMVGICAEICIPAFQDFTIQIEEATGSTRASAIVANAFAALPKSPKEIGIKITTEKLEDQGAYELAVEGKLAPQQLFVSSDNNVQFKKPQLISIDGGKSTYRIEPLHAVESGQEVKLIVTGRTPQGDFEFNAYNASQK</sequence>
<feature type="domain" description="Thiol:disulfide interchange protein DsbD N-terminal" evidence="2">
    <location>
        <begin position="48"/>
        <end position="147"/>
    </location>
</feature>
<evidence type="ECO:0000313" key="3">
    <source>
        <dbReference type="EMBL" id="KPB01161.1"/>
    </source>
</evidence>
<dbReference type="OrthoDB" id="9811036at2"/>
<keyword evidence="1" id="KW-0732">Signal</keyword>
<feature type="chain" id="PRO_5005861093" description="Thiol:disulfide interchange protein DsbD N-terminal domain-containing protein" evidence="1">
    <location>
        <begin position="21"/>
        <end position="268"/>
    </location>
</feature>
<protein>
    <recommendedName>
        <fullName evidence="2">Thiol:disulfide interchange protein DsbD N-terminal domain-containing protein</fullName>
    </recommendedName>
</protein>
<dbReference type="STRING" id="1514904.SU32_09700"/>
<proteinExistence type="predicted"/>